<evidence type="ECO:0000256" key="1">
    <source>
        <dbReference type="SAM" id="MobiDB-lite"/>
    </source>
</evidence>
<organism evidence="2 3">
    <name type="scientific">Parachaetomium inaequale</name>
    <dbReference type="NCBI Taxonomy" id="2588326"/>
    <lineage>
        <taxon>Eukaryota</taxon>
        <taxon>Fungi</taxon>
        <taxon>Dikarya</taxon>
        <taxon>Ascomycota</taxon>
        <taxon>Pezizomycotina</taxon>
        <taxon>Sordariomycetes</taxon>
        <taxon>Sordariomycetidae</taxon>
        <taxon>Sordariales</taxon>
        <taxon>Chaetomiaceae</taxon>
        <taxon>Parachaetomium</taxon>
    </lineage>
</organism>
<dbReference type="EMBL" id="MU854580">
    <property type="protein sequence ID" value="KAK4032727.1"/>
    <property type="molecule type" value="Genomic_DNA"/>
</dbReference>
<feature type="region of interest" description="Disordered" evidence="1">
    <location>
        <begin position="197"/>
        <end position="219"/>
    </location>
</feature>
<protein>
    <submittedName>
        <fullName evidence="2">Exocyst complex component SEC3</fullName>
    </submittedName>
</protein>
<reference evidence="3" key="1">
    <citation type="journal article" date="2023" name="Mol. Phylogenet. Evol.">
        <title>Genome-scale phylogeny and comparative genomics of the fungal order Sordariales.</title>
        <authorList>
            <person name="Hensen N."/>
            <person name="Bonometti L."/>
            <person name="Westerberg I."/>
            <person name="Brannstrom I.O."/>
            <person name="Guillou S."/>
            <person name="Cros-Aarteil S."/>
            <person name="Calhoun S."/>
            <person name="Haridas S."/>
            <person name="Kuo A."/>
            <person name="Mondo S."/>
            <person name="Pangilinan J."/>
            <person name="Riley R."/>
            <person name="LaButti K."/>
            <person name="Andreopoulos B."/>
            <person name="Lipzen A."/>
            <person name="Chen C."/>
            <person name="Yan M."/>
            <person name="Daum C."/>
            <person name="Ng V."/>
            <person name="Clum A."/>
            <person name="Steindorff A."/>
            <person name="Ohm R.A."/>
            <person name="Martin F."/>
            <person name="Silar P."/>
            <person name="Natvig D.O."/>
            <person name="Lalanne C."/>
            <person name="Gautier V."/>
            <person name="Ament-Velasquez S.L."/>
            <person name="Kruys A."/>
            <person name="Hutchinson M.I."/>
            <person name="Powell A.J."/>
            <person name="Barry K."/>
            <person name="Miller A.N."/>
            <person name="Grigoriev I.V."/>
            <person name="Debuchy R."/>
            <person name="Gladieux P."/>
            <person name="Hiltunen Thoren M."/>
            <person name="Johannesson H."/>
        </authorList>
    </citation>
    <scope>NUCLEOTIDE SEQUENCE [LARGE SCALE GENOMIC DNA]</scope>
    <source>
        <strain evidence="3">CBS 284.82</strain>
    </source>
</reference>
<sequence length="219" mass="23640">MSTPDPPPTTTTTNTTAQPPPQSSITHTAAIAAAILCPIALLLPTRGGGAGKRTLQNALLGGAAFWGFDRLAADYTGKSITARSGERWGSFFGISNNTKEEEVKEGGEKEKNAVGIMHNLPTERAARNKELMQAEKRRRAEAEGRVFDGGDGTKKGGLWERLWMGGEKEGWREKRLEEERKALESGKGYGGLIADQVREVWKGEDTKDGKGDGEGKKGE</sequence>
<dbReference type="Proteomes" id="UP001303115">
    <property type="component" value="Unassembled WGS sequence"/>
</dbReference>
<evidence type="ECO:0000313" key="2">
    <source>
        <dbReference type="EMBL" id="KAK4032727.1"/>
    </source>
</evidence>
<feature type="region of interest" description="Disordered" evidence="1">
    <location>
        <begin position="1"/>
        <end position="24"/>
    </location>
</feature>
<evidence type="ECO:0000313" key="3">
    <source>
        <dbReference type="Proteomes" id="UP001303115"/>
    </source>
</evidence>
<dbReference type="AlphaFoldDB" id="A0AAN6SMG2"/>
<name>A0AAN6SMG2_9PEZI</name>
<comment type="caution">
    <text evidence="2">The sequence shown here is derived from an EMBL/GenBank/DDBJ whole genome shotgun (WGS) entry which is preliminary data.</text>
</comment>
<proteinExistence type="predicted"/>
<accession>A0AAN6SMG2</accession>
<gene>
    <name evidence="2" type="ORF">C8A01DRAFT_20237</name>
</gene>
<keyword evidence="3" id="KW-1185">Reference proteome</keyword>